<sequence length="441" mass="49455">MHTYNDTFPDVVDAVVIGSGPAGSTAAIHLAEAGRSVLFLERRTLPRFHIGESQLTYSAELLRQMGLYDEVAAQGYPVKTGAEFITASGEFRRTDFSDQGAGRQASTFQVERGHFDGFLARKARDRGAHLIENALVRDLLLDDDGRVNGVRYEVDGQSRTVRAGWVLDAGGRASKTAQHFRTRQEISWLRNVAVYRHYRGLDERNNPACTGDIQIGGHEDGWVWAIPIWPDTISIGAVMPSSVLRAGNSPTEVLEQHLERVPRIRQRVTATIPDPRTQVETDYCYYSDVLSGPGWIMAGDAGSFIDPIFSGGAFLAMVTGREAARTVDAALDEPYRQEELRQAYSDLYKTGYDSYTRLISAYYESEYKLGKYLQEQGFAVEGDRWFAQMLSGDFWSDLNPLTEWLRAQRRWDTFSSFEIVRECPVYPELDAAERAAWSATA</sequence>
<organism evidence="3 4">
    <name type="scientific">Haloactinomyces albus</name>
    <dbReference type="NCBI Taxonomy" id="1352928"/>
    <lineage>
        <taxon>Bacteria</taxon>
        <taxon>Bacillati</taxon>
        <taxon>Actinomycetota</taxon>
        <taxon>Actinomycetes</taxon>
        <taxon>Actinopolysporales</taxon>
        <taxon>Actinopolysporaceae</taxon>
        <taxon>Haloactinomyces</taxon>
    </lineage>
</organism>
<dbReference type="Gene3D" id="3.50.50.60">
    <property type="entry name" value="FAD/NAD(P)-binding domain"/>
    <property type="match status" value="1"/>
</dbReference>
<dbReference type="InterPro" id="IPR050816">
    <property type="entry name" value="Flavin-dep_Halogenase_NPB"/>
</dbReference>
<dbReference type="AlphaFoldDB" id="A0AAE3ZE33"/>
<dbReference type="Proteomes" id="UP001180845">
    <property type="component" value="Unassembled WGS sequence"/>
</dbReference>
<comment type="similarity">
    <text evidence="1">Belongs to the flavin-dependent halogenase family. Bacterial tryptophan halogenase subfamily.</text>
</comment>
<protein>
    <submittedName>
        <fullName evidence="3">Flavin-dependent dehydrogenase</fullName>
    </submittedName>
</protein>
<gene>
    <name evidence="3" type="ORF">JOF55_002154</name>
</gene>
<dbReference type="SUPFAM" id="SSF51905">
    <property type="entry name" value="FAD/NAD(P)-binding domain"/>
    <property type="match status" value="1"/>
</dbReference>
<dbReference type="RefSeq" id="WP_310273083.1">
    <property type="nucleotide sequence ID" value="NZ_JAVDXW010000001.1"/>
</dbReference>
<evidence type="ECO:0000313" key="3">
    <source>
        <dbReference type="EMBL" id="MDR7301973.1"/>
    </source>
</evidence>
<accession>A0AAE3ZE33</accession>
<dbReference type="PANTHER" id="PTHR43747">
    <property type="entry name" value="FAD-BINDING PROTEIN"/>
    <property type="match status" value="1"/>
</dbReference>
<evidence type="ECO:0000256" key="1">
    <source>
        <dbReference type="ARBA" id="ARBA00038396"/>
    </source>
</evidence>
<evidence type="ECO:0000259" key="2">
    <source>
        <dbReference type="Pfam" id="PF01494"/>
    </source>
</evidence>
<dbReference type="InterPro" id="IPR036188">
    <property type="entry name" value="FAD/NAD-bd_sf"/>
</dbReference>
<dbReference type="InterPro" id="IPR002938">
    <property type="entry name" value="FAD-bd"/>
</dbReference>
<comment type="caution">
    <text evidence="3">The sequence shown here is derived from an EMBL/GenBank/DDBJ whole genome shotgun (WGS) entry which is preliminary data.</text>
</comment>
<name>A0AAE3ZE33_9ACTN</name>
<keyword evidence="4" id="KW-1185">Reference proteome</keyword>
<proteinExistence type="inferred from homology"/>
<dbReference type="Pfam" id="PF01494">
    <property type="entry name" value="FAD_binding_3"/>
    <property type="match status" value="1"/>
</dbReference>
<feature type="domain" description="FAD-binding" evidence="2">
    <location>
        <begin position="12"/>
        <end position="183"/>
    </location>
</feature>
<dbReference type="EMBL" id="JAVDXW010000001">
    <property type="protein sequence ID" value="MDR7301973.1"/>
    <property type="molecule type" value="Genomic_DNA"/>
</dbReference>
<dbReference type="PANTHER" id="PTHR43747:SF1">
    <property type="entry name" value="SLR1998 PROTEIN"/>
    <property type="match status" value="1"/>
</dbReference>
<reference evidence="3" key="1">
    <citation type="submission" date="2023-07" db="EMBL/GenBank/DDBJ databases">
        <title>Sequencing the genomes of 1000 actinobacteria strains.</title>
        <authorList>
            <person name="Klenk H.-P."/>
        </authorList>
    </citation>
    <scope>NUCLEOTIDE SEQUENCE</scope>
    <source>
        <strain evidence="3">DSM 45977</strain>
    </source>
</reference>
<evidence type="ECO:0000313" key="4">
    <source>
        <dbReference type="Proteomes" id="UP001180845"/>
    </source>
</evidence>
<dbReference type="GO" id="GO:0071949">
    <property type="term" value="F:FAD binding"/>
    <property type="evidence" value="ECO:0007669"/>
    <property type="project" value="InterPro"/>
</dbReference>